<proteinExistence type="predicted"/>
<protein>
    <submittedName>
        <fullName evidence="1">Uncharacterized protein</fullName>
    </submittedName>
</protein>
<dbReference type="EMBL" id="JBHFEH010000053">
    <property type="protein sequence ID" value="KAL2050049.1"/>
    <property type="molecule type" value="Genomic_DNA"/>
</dbReference>
<comment type="caution">
    <text evidence="1">The sequence shown here is derived from an EMBL/GenBank/DDBJ whole genome shotgun (WGS) entry which is preliminary data.</text>
</comment>
<keyword evidence="2" id="KW-1185">Reference proteome</keyword>
<dbReference type="Proteomes" id="UP001590951">
    <property type="component" value="Unassembled WGS sequence"/>
</dbReference>
<accession>A0ABR4AWW7</accession>
<organism evidence="1 2">
    <name type="scientific">Lepraria finkii</name>
    <dbReference type="NCBI Taxonomy" id="1340010"/>
    <lineage>
        <taxon>Eukaryota</taxon>
        <taxon>Fungi</taxon>
        <taxon>Dikarya</taxon>
        <taxon>Ascomycota</taxon>
        <taxon>Pezizomycotina</taxon>
        <taxon>Lecanoromycetes</taxon>
        <taxon>OSLEUM clade</taxon>
        <taxon>Lecanoromycetidae</taxon>
        <taxon>Lecanorales</taxon>
        <taxon>Lecanorineae</taxon>
        <taxon>Stereocaulaceae</taxon>
        <taxon>Lepraria</taxon>
    </lineage>
</organism>
<evidence type="ECO:0000313" key="2">
    <source>
        <dbReference type="Proteomes" id="UP001590951"/>
    </source>
</evidence>
<sequence length="197" mass="21897">MGLMDITLTNIESAKDLRELVVEFTRALTQKGHQADWLGVAPDLGPWLRMSAIPLLPMSEDDRKGKSIAYIEVGYGIVDQNGHLTFTNPATSAAENKDRPVQSEYRLQRDYPGSVIHCSSNRAWDILPELRSPHFAVVIGTKEQYLSGIFSSTVGPNTTLLILVEEGREGTFRNIGYAWADENASKGWIERNFMIGG</sequence>
<gene>
    <name evidence="1" type="ORF">ABVK25_009657</name>
</gene>
<reference evidence="1 2" key="1">
    <citation type="submission" date="2024-09" db="EMBL/GenBank/DDBJ databases">
        <title>Rethinking Asexuality: The Enigmatic Case of Functional Sexual Genes in Lepraria (Stereocaulaceae).</title>
        <authorList>
            <person name="Doellman M."/>
            <person name="Sun Y."/>
            <person name="Barcenas-Pena A."/>
            <person name="Lumbsch H.T."/>
            <person name="Grewe F."/>
        </authorList>
    </citation>
    <scope>NUCLEOTIDE SEQUENCE [LARGE SCALE GENOMIC DNA]</scope>
    <source>
        <strain evidence="1 2">Grewe 0041</strain>
    </source>
</reference>
<evidence type="ECO:0000313" key="1">
    <source>
        <dbReference type="EMBL" id="KAL2050049.1"/>
    </source>
</evidence>
<name>A0ABR4AWW7_9LECA</name>